<feature type="domain" description="Tripartite ATP-independent periplasmic transporters DctQ component" evidence="10">
    <location>
        <begin position="30"/>
        <end position="160"/>
    </location>
</feature>
<comment type="similarity">
    <text evidence="8">Belongs to the TRAP transporter small permease family.</text>
</comment>
<keyword evidence="12" id="KW-1185">Reference proteome</keyword>
<dbReference type="AlphaFoldDB" id="A0A372LTD3"/>
<keyword evidence="2" id="KW-0813">Transport</keyword>
<dbReference type="Pfam" id="PF04290">
    <property type="entry name" value="DctQ"/>
    <property type="match status" value="1"/>
</dbReference>
<keyword evidence="3" id="KW-1003">Cell membrane</keyword>
<comment type="subcellular location">
    <subcellularLocation>
        <location evidence="1">Cell inner membrane</location>
        <topology evidence="1">Multi-pass membrane protein</topology>
    </subcellularLocation>
</comment>
<feature type="transmembrane region" description="Helical" evidence="9">
    <location>
        <begin position="20"/>
        <end position="42"/>
    </location>
</feature>
<evidence type="ECO:0000313" key="11">
    <source>
        <dbReference type="EMBL" id="RFU71471.1"/>
    </source>
</evidence>
<feature type="transmembrane region" description="Helical" evidence="9">
    <location>
        <begin position="92"/>
        <end position="114"/>
    </location>
</feature>
<dbReference type="PANTHER" id="PTHR35011">
    <property type="entry name" value="2,3-DIKETO-L-GULONATE TRAP TRANSPORTER SMALL PERMEASE PROTEIN YIAM"/>
    <property type="match status" value="1"/>
</dbReference>
<dbReference type="EMBL" id="QVTE01000003">
    <property type="protein sequence ID" value="RFU71471.1"/>
    <property type="molecule type" value="Genomic_DNA"/>
</dbReference>
<keyword evidence="4" id="KW-0997">Cell inner membrane</keyword>
<evidence type="ECO:0000256" key="6">
    <source>
        <dbReference type="ARBA" id="ARBA00022989"/>
    </source>
</evidence>
<reference evidence="11 12" key="1">
    <citation type="submission" date="2018-08" db="EMBL/GenBank/DDBJ databases">
        <title>Bacillus chawlae sp. nov., Bacillus glennii sp. nov., and Bacillus saganii sp. nov. Isolated from the Vehicle Assembly Building at Kennedy Space Center where the Viking Spacecraft were Assembled.</title>
        <authorList>
            <person name="Seuylemezian A."/>
            <person name="Vaishampayan P."/>
        </authorList>
    </citation>
    <scope>NUCLEOTIDE SEQUENCE [LARGE SCALE GENOMIC DNA]</scope>
    <source>
        <strain evidence="11 12">V47-23a</strain>
    </source>
</reference>
<evidence type="ECO:0000256" key="2">
    <source>
        <dbReference type="ARBA" id="ARBA00022448"/>
    </source>
</evidence>
<evidence type="ECO:0000256" key="7">
    <source>
        <dbReference type="ARBA" id="ARBA00023136"/>
    </source>
</evidence>
<dbReference type="OrthoDB" id="2085311at2"/>
<dbReference type="Proteomes" id="UP000264541">
    <property type="component" value="Unassembled WGS sequence"/>
</dbReference>
<comment type="caution">
    <text evidence="11">The sequence shown here is derived from an EMBL/GenBank/DDBJ whole genome shotgun (WGS) entry which is preliminary data.</text>
</comment>
<feature type="transmembrane region" description="Helical" evidence="9">
    <location>
        <begin position="54"/>
        <end position="71"/>
    </location>
</feature>
<dbReference type="PANTHER" id="PTHR35011:SF10">
    <property type="entry name" value="TRAP TRANSPORTER SMALL PERMEASE PROTEIN"/>
    <property type="match status" value="1"/>
</dbReference>
<dbReference type="InterPro" id="IPR055348">
    <property type="entry name" value="DctQ"/>
</dbReference>
<keyword evidence="7 9" id="KW-0472">Membrane</keyword>
<sequence length="187" mass="21215">MKSLKIYLDKTIGWIEKVFIIIASILLIAMVAIICLSVFGRFLFNNPFAWSVEISEYMMVFITFFTASWILKNDGHVKLEIFVSKLNKSVQMYALIIAAVVGAIACSLLAWFSFNITINYFQRDIVLLKIIDMPHFIVIAPIFLGSLVMALRYISILIGTIEEMSGKNVIELPQNKLTETPVKRGIK</sequence>
<keyword evidence="5 9" id="KW-0812">Transmembrane</keyword>
<dbReference type="InterPro" id="IPR007387">
    <property type="entry name" value="TRAP_DctQ"/>
</dbReference>
<dbReference type="GO" id="GO:0022857">
    <property type="term" value="F:transmembrane transporter activity"/>
    <property type="evidence" value="ECO:0007669"/>
    <property type="project" value="TreeGrafter"/>
</dbReference>
<evidence type="ECO:0000259" key="10">
    <source>
        <dbReference type="Pfam" id="PF04290"/>
    </source>
</evidence>
<name>A0A372LTD3_9BACI</name>
<evidence type="ECO:0000256" key="3">
    <source>
        <dbReference type="ARBA" id="ARBA00022475"/>
    </source>
</evidence>
<dbReference type="GO" id="GO:0015740">
    <property type="term" value="P:C4-dicarboxylate transport"/>
    <property type="evidence" value="ECO:0007669"/>
    <property type="project" value="TreeGrafter"/>
</dbReference>
<evidence type="ECO:0000256" key="8">
    <source>
        <dbReference type="ARBA" id="ARBA00038436"/>
    </source>
</evidence>
<organism evidence="11 12">
    <name type="scientific">Peribacillus saganii</name>
    <dbReference type="NCBI Taxonomy" id="2303992"/>
    <lineage>
        <taxon>Bacteria</taxon>
        <taxon>Bacillati</taxon>
        <taxon>Bacillota</taxon>
        <taxon>Bacilli</taxon>
        <taxon>Bacillales</taxon>
        <taxon>Bacillaceae</taxon>
        <taxon>Peribacillus</taxon>
    </lineage>
</organism>
<feature type="transmembrane region" description="Helical" evidence="9">
    <location>
        <begin position="134"/>
        <end position="154"/>
    </location>
</feature>
<evidence type="ECO:0000256" key="1">
    <source>
        <dbReference type="ARBA" id="ARBA00004429"/>
    </source>
</evidence>
<keyword evidence="6 9" id="KW-1133">Transmembrane helix</keyword>
<gene>
    <name evidence="11" type="ORF">D0469_01120</name>
</gene>
<protein>
    <submittedName>
        <fullName evidence="11">TRAP transporter small permease</fullName>
    </submittedName>
</protein>
<dbReference type="GO" id="GO:0005886">
    <property type="term" value="C:plasma membrane"/>
    <property type="evidence" value="ECO:0007669"/>
    <property type="project" value="UniProtKB-SubCell"/>
</dbReference>
<evidence type="ECO:0000256" key="5">
    <source>
        <dbReference type="ARBA" id="ARBA00022692"/>
    </source>
</evidence>
<evidence type="ECO:0000256" key="9">
    <source>
        <dbReference type="SAM" id="Phobius"/>
    </source>
</evidence>
<accession>A0A372LTD3</accession>
<evidence type="ECO:0000313" key="12">
    <source>
        <dbReference type="Proteomes" id="UP000264541"/>
    </source>
</evidence>
<evidence type="ECO:0000256" key="4">
    <source>
        <dbReference type="ARBA" id="ARBA00022519"/>
    </source>
</evidence>
<proteinExistence type="inferred from homology"/>
<dbReference type="RefSeq" id="WP_117324823.1">
    <property type="nucleotide sequence ID" value="NZ_QVTE01000003.1"/>
</dbReference>